<evidence type="ECO:0000313" key="2">
    <source>
        <dbReference type="EMBL" id="GAA1155225.1"/>
    </source>
</evidence>
<dbReference type="Pfam" id="PF13338">
    <property type="entry name" value="AbiEi_4"/>
    <property type="match status" value="1"/>
</dbReference>
<reference evidence="3" key="1">
    <citation type="journal article" date="2019" name="Int. J. Syst. Evol. Microbiol.">
        <title>The Global Catalogue of Microorganisms (GCM) 10K type strain sequencing project: providing services to taxonomists for standard genome sequencing and annotation.</title>
        <authorList>
            <consortium name="The Broad Institute Genomics Platform"/>
            <consortium name="The Broad Institute Genome Sequencing Center for Infectious Disease"/>
            <person name="Wu L."/>
            <person name="Ma J."/>
        </authorList>
    </citation>
    <scope>NUCLEOTIDE SEQUENCE [LARGE SCALE GENOMIC DNA]</scope>
    <source>
        <strain evidence="3">JCM 11813</strain>
    </source>
</reference>
<sequence>MTTISLSTVQLRRDDVLMTHELLAAGYTDRDITRMVRSGELHRLRHGAYTFGQLWRELDEVGRRKLVAHATLRSARSPAALAGPSAADVLGVPVWDMGDTTHLVRLDQLANRHKCKKVQHRGSILVEDLTVRGGIPITSGTRTALDMIAITDIAHALVTVNGLLHVRETTPELLRRRAAGLQHDPHTADTAIVLDLADPRPESAGESLTVYLCWAQGLPMPIPQFEIRDRNGRLIGRVDFAWPELGVFVEFDGKLKYERYRRPGESVADAVLREKAREDAIRETTSWRCIRIVWADLFQAERTAARIRAAFAAGRWSAA</sequence>
<evidence type="ECO:0000259" key="1">
    <source>
        <dbReference type="Pfam" id="PF13338"/>
    </source>
</evidence>
<accession>A0ABP4F3Y4</accession>
<dbReference type="InterPro" id="IPR025159">
    <property type="entry name" value="AbiEi_N"/>
</dbReference>
<gene>
    <name evidence="2" type="ORF">GCM10009606_36830</name>
</gene>
<feature type="domain" description="AbiEi antitoxin N-terminal" evidence="1">
    <location>
        <begin position="19"/>
        <end position="51"/>
    </location>
</feature>
<evidence type="ECO:0000313" key="3">
    <source>
        <dbReference type="Proteomes" id="UP001499979"/>
    </source>
</evidence>
<dbReference type="EMBL" id="BAAAJE010000020">
    <property type="protein sequence ID" value="GAA1155225.1"/>
    <property type="molecule type" value="Genomic_DNA"/>
</dbReference>
<dbReference type="Proteomes" id="UP001499979">
    <property type="component" value="Unassembled WGS sequence"/>
</dbReference>
<organism evidence="2 3">
    <name type="scientific">Nocardioides aquiterrae</name>
    <dbReference type="NCBI Taxonomy" id="203799"/>
    <lineage>
        <taxon>Bacteria</taxon>
        <taxon>Bacillati</taxon>
        <taxon>Actinomycetota</taxon>
        <taxon>Actinomycetes</taxon>
        <taxon>Propionibacteriales</taxon>
        <taxon>Nocardioidaceae</taxon>
        <taxon>Nocardioides</taxon>
    </lineage>
</organism>
<dbReference type="RefSeq" id="WP_343909088.1">
    <property type="nucleotide sequence ID" value="NZ_BAAAJE010000020.1"/>
</dbReference>
<keyword evidence="3" id="KW-1185">Reference proteome</keyword>
<protein>
    <submittedName>
        <fullName evidence="2">Type IV toxin-antitoxin system AbiEi family antitoxin domain-containing protein</fullName>
    </submittedName>
</protein>
<name>A0ABP4F3Y4_9ACTN</name>
<comment type="caution">
    <text evidence="2">The sequence shown here is derived from an EMBL/GenBank/DDBJ whole genome shotgun (WGS) entry which is preliminary data.</text>
</comment>
<proteinExistence type="predicted"/>